<dbReference type="PANTHER" id="PTHR31793">
    <property type="entry name" value="4-HYDROXYBENZOYL-COA THIOESTERASE FAMILY MEMBER"/>
    <property type="match status" value="1"/>
</dbReference>
<name>A0A557QM54_9RHOO</name>
<protein>
    <submittedName>
        <fullName evidence="1">Acyl-CoA thioesterase</fullName>
    </submittedName>
</protein>
<dbReference type="EMBL" id="VMNK01000014">
    <property type="protein sequence ID" value="TVO53986.1"/>
    <property type="molecule type" value="Genomic_DNA"/>
</dbReference>
<dbReference type="InterPro" id="IPR050563">
    <property type="entry name" value="4-hydroxybenzoyl-CoA_TE"/>
</dbReference>
<dbReference type="Proteomes" id="UP000319502">
    <property type="component" value="Unassembled WGS sequence"/>
</dbReference>
<organism evidence="1 2">
    <name type="scientific">Denitromonas halophila</name>
    <dbReference type="NCBI Taxonomy" id="1629404"/>
    <lineage>
        <taxon>Bacteria</taxon>
        <taxon>Pseudomonadati</taxon>
        <taxon>Pseudomonadota</taxon>
        <taxon>Betaproteobacteria</taxon>
        <taxon>Rhodocyclales</taxon>
        <taxon>Zoogloeaceae</taxon>
        <taxon>Denitromonas</taxon>
    </lineage>
</organism>
<dbReference type="Pfam" id="PF13279">
    <property type="entry name" value="4HBT_2"/>
    <property type="match status" value="1"/>
</dbReference>
<gene>
    <name evidence="1" type="ORF">FHP91_14495</name>
</gene>
<proteinExistence type="predicted"/>
<evidence type="ECO:0000313" key="1">
    <source>
        <dbReference type="EMBL" id="TVO53986.1"/>
    </source>
</evidence>
<dbReference type="RefSeq" id="WP_144310265.1">
    <property type="nucleotide sequence ID" value="NZ_VMNK01000014.1"/>
</dbReference>
<dbReference type="SUPFAM" id="SSF54637">
    <property type="entry name" value="Thioesterase/thiol ester dehydrase-isomerase"/>
    <property type="match status" value="1"/>
</dbReference>
<reference evidence="1 2" key="1">
    <citation type="submission" date="2019-07" db="EMBL/GenBank/DDBJ databases">
        <title>The pathways for chlorine oxyanion respiration interact through the shared metabolite chlorate.</title>
        <authorList>
            <person name="Barnum T.P."/>
            <person name="Cheng Y."/>
            <person name="Hill K.A."/>
            <person name="Lucas L.N."/>
            <person name="Carlson H.K."/>
            <person name="Coates J.D."/>
        </authorList>
    </citation>
    <scope>NUCLEOTIDE SEQUENCE [LARGE SCALE GENOMIC DNA]</scope>
    <source>
        <strain evidence="1 2">SFB-3</strain>
    </source>
</reference>
<dbReference type="Gene3D" id="3.10.129.10">
    <property type="entry name" value="Hotdog Thioesterase"/>
    <property type="match status" value="1"/>
</dbReference>
<dbReference type="OrthoDB" id="9799036at2"/>
<keyword evidence="2" id="KW-1185">Reference proteome</keyword>
<dbReference type="InterPro" id="IPR029069">
    <property type="entry name" value="HotDog_dom_sf"/>
</dbReference>
<dbReference type="CDD" id="cd00586">
    <property type="entry name" value="4HBT"/>
    <property type="match status" value="1"/>
</dbReference>
<dbReference type="AlphaFoldDB" id="A0A557QM54"/>
<evidence type="ECO:0000313" key="2">
    <source>
        <dbReference type="Proteomes" id="UP000319502"/>
    </source>
</evidence>
<dbReference type="PANTHER" id="PTHR31793:SF24">
    <property type="entry name" value="LONG-CHAIN ACYL-COA THIOESTERASE FADM"/>
    <property type="match status" value="1"/>
</dbReference>
<accession>A0A557QM54</accession>
<comment type="caution">
    <text evidence="1">The sequence shown here is derived from an EMBL/GenBank/DDBJ whole genome shotgun (WGS) entry which is preliminary data.</text>
</comment>
<dbReference type="GO" id="GO:0047617">
    <property type="term" value="F:fatty acyl-CoA hydrolase activity"/>
    <property type="evidence" value="ECO:0007669"/>
    <property type="project" value="TreeGrafter"/>
</dbReference>
<sequence>MTEQRILLHTCRIPVRWGDMDAYGHVNNTIYFRYCEQARVEWLEQGGFMVSLDQSDGPVIINAACTFMTPVTYPATVLVRLYAGAPGRSSLMNWYEISVEGEDTVYAEGSAKVVWMNHLTGKSVPLPESLRKQFEN</sequence>